<dbReference type="InterPro" id="IPR043161">
    <property type="entry name" value="DOCK_C_lobe_A"/>
</dbReference>
<dbReference type="PANTHER" id="PTHR45653">
    <property type="entry name" value="DEDICATOR OF CYTOKINESIS"/>
    <property type="match status" value="1"/>
</dbReference>
<comment type="similarity">
    <text evidence="2">Belongs to the DOCK family.</text>
</comment>
<dbReference type="GO" id="GO:0005886">
    <property type="term" value="C:plasma membrane"/>
    <property type="evidence" value="ECO:0007669"/>
    <property type="project" value="TreeGrafter"/>
</dbReference>
<protein>
    <recommendedName>
        <fullName evidence="3">DOCKER domain-containing protein</fullName>
    </recommendedName>
</protein>
<dbReference type="Proteomes" id="UP000287033">
    <property type="component" value="Unassembled WGS sequence"/>
</dbReference>
<dbReference type="OMA" id="LECENYV"/>
<dbReference type="PROSITE" id="PS51651">
    <property type="entry name" value="DOCKER"/>
    <property type="match status" value="1"/>
</dbReference>
<dbReference type="InterPro" id="IPR027357">
    <property type="entry name" value="DOCKER_dom"/>
</dbReference>
<dbReference type="OrthoDB" id="18896at2759"/>
<dbReference type="Pfam" id="PF06920">
    <property type="entry name" value="DHR-2_Lobe_A"/>
    <property type="match status" value="1"/>
</dbReference>
<dbReference type="Gene3D" id="1.25.40.410">
    <property type="match status" value="1"/>
</dbReference>
<dbReference type="EMBL" id="BEZZ01000587">
    <property type="protein sequence ID" value="GCC34312.1"/>
    <property type="molecule type" value="Genomic_DNA"/>
</dbReference>
<dbReference type="STRING" id="137246.A0A401SV93"/>
<evidence type="ECO:0000256" key="1">
    <source>
        <dbReference type="ARBA" id="ARBA00022658"/>
    </source>
</evidence>
<dbReference type="GO" id="GO:0007520">
    <property type="term" value="P:myoblast fusion"/>
    <property type="evidence" value="ECO:0007669"/>
    <property type="project" value="TreeGrafter"/>
</dbReference>
<gene>
    <name evidence="4" type="ORF">chiPu_0012785</name>
</gene>
<dbReference type="AlphaFoldDB" id="A0A401SV93"/>
<dbReference type="GO" id="GO:0005085">
    <property type="term" value="F:guanyl-nucleotide exchange factor activity"/>
    <property type="evidence" value="ECO:0007669"/>
    <property type="project" value="UniProtKB-KW"/>
</dbReference>
<keyword evidence="5" id="KW-1185">Reference proteome</keyword>
<comment type="caution">
    <text evidence="4">The sequence shown here is derived from an EMBL/GenBank/DDBJ whole genome shotgun (WGS) entry which is preliminary data.</text>
</comment>
<keyword evidence="1" id="KW-0344">Guanine-nucleotide releasing factor</keyword>
<dbReference type="PANTHER" id="PTHR45653:SF6">
    <property type="entry name" value="DEDICATOR OF CYTOKINESIS PROTEIN 2"/>
    <property type="match status" value="1"/>
</dbReference>
<evidence type="ECO:0000259" key="3">
    <source>
        <dbReference type="PROSITE" id="PS51651"/>
    </source>
</evidence>
<evidence type="ECO:0000313" key="4">
    <source>
        <dbReference type="EMBL" id="GCC34312.1"/>
    </source>
</evidence>
<dbReference type="GO" id="GO:0005737">
    <property type="term" value="C:cytoplasm"/>
    <property type="evidence" value="ECO:0007669"/>
    <property type="project" value="TreeGrafter"/>
</dbReference>
<dbReference type="GO" id="GO:0007264">
    <property type="term" value="P:small GTPase-mediated signal transduction"/>
    <property type="evidence" value="ECO:0007669"/>
    <property type="project" value="InterPro"/>
</dbReference>
<evidence type="ECO:0000256" key="2">
    <source>
        <dbReference type="PROSITE-ProRule" id="PRU00984"/>
    </source>
</evidence>
<accession>A0A401SV93</accession>
<dbReference type="GO" id="GO:0016477">
    <property type="term" value="P:cell migration"/>
    <property type="evidence" value="ECO:0007669"/>
    <property type="project" value="TreeGrafter"/>
</dbReference>
<dbReference type="InterPro" id="IPR026791">
    <property type="entry name" value="DOCK"/>
</dbReference>
<organism evidence="4 5">
    <name type="scientific">Chiloscyllium punctatum</name>
    <name type="common">Brownbanded bambooshark</name>
    <name type="synonym">Hemiscyllium punctatum</name>
    <dbReference type="NCBI Taxonomy" id="137246"/>
    <lineage>
        <taxon>Eukaryota</taxon>
        <taxon>Metazoa</taxon>
        <taxon>Chordata</taxon>
        <taxon>Craniata</taxon>
        <taxon>Vertebrata</taxon>
        <taxon>Chondrichthyes</taxon>
        <taxon>Elasmobranchii</taxon>
        <taxon>Galeomorphii</taxon>
        <taxon>Galeoidea</taxon>
        <taxon>Orectolobiformes</taxon>
        <taxon>Hemiscylliidae</taxon>
        <taxon>Chiloscyllium</taxon>
    </lineage>
</organism>
<name>A0A401SV93_CHIPU</name>
<evidence type="ECO:0000313" key="5">
    <source>
        <dbReference type="Proteomes" id="UP000287033"/>
    </source>
</evidence>
<proteinExistence type="inferred from homology"/>
<sequence>MTLLICVRYMYKLRDLHIFNENFTEAAFTLLLHAKLLKWTDDQFALHIQDFQGFQTQRQLKENLYNKIIEYFDKGKMWEEAIHLCKELAEQYEMEVFDYELLSETLQRQAKFYEKIMKVLRPKPDYFAIGYYGQGFPTFIRTHSGNFLTTGRRRIFPLEKRIFERDQEVVYLHYSRL</sequence>
<dbReference type="GO" id="GO:0031267">
    <property type="term" value="F:small GTPase binding"/>
    <property type="evidence" value="ECO:0007669"/>
    <property type="project" value="TreeGrafter"/>
</dbReference>
<feature type="domain" description="DOCKER" evidence="3">
    <location>
        <begin position="1"/>
        <end position="177"/>
    </location>
</feature>
<dbReference type="InterPro" id="IPR046769">
    <property type="entry name" value="DOCKER_Lobe_A"/>
</dbReference>
<reference evidence="4 5" key="1">
    <citation type="journal article" date="2018" name="Nat. Ecol. Evol.">
        <title>Shark genomes provide insights into elasmobranch evolution and the origin of vertebrates.</title>
        <authorList>
            <person name="Hara Y"/>
            <person name="Yamaguchi K"/>
            <person name="Onimaru K"/>
            <person name="Kadota M"/>
            <person name="Koyanagi M"/>
            <person name="Keeley SD"/>
            <person name="Tatsumi K"/>
            <person name="Tanaka K"/>
            <person name="Motone F"/>
            <person name="Kageyama Y"/>
            <person name="Nozu R"/>
            <person name="Adachi N"/>
            <person name="Nishimura O"/>
            <person name="Nakagawa R"/>
            <person name="Tanegashima C"/>
            <person name="Kiyatake I"/>
            <person name="Matsumoto R"/>
            <person name="Murakumo K"/>
            <person name="Nishida K"/>
            <person name="Terakita A"/>
            <person name="Kuratani S"/>
            <person name="Sato K"/>
            <person name="Hyodo S Kuraku.S."/>
        </authorList>
    </citation>
    <scope>NUCLEOTIDE SEQUENCE [LARGE SCALE GENOMIC DNA]</scope>
</reference>